<dbReference type="Proteomes" id="UP000233551">
    <property type="component" value="Unassembled WGS sequence"/>
</dbReference>
<comment type="caution">
    <text evidence="1">The sequence shown here is derived from an EMBL/GenBank/DDBJ whole genome shotgun (WGS) entry which is preliminary data.</text>
</comment>
<protein>
    <recommendedName>
        <fullName evidence="3">Retrovirus-related Pol polyprotein from transposon TNT 1-94</fullName>
    </recommendedName>
</protein>
<keyword evidence="2" id="KW-1185">Reference proteome</keyword>
<proteinExistence type="predicted"/>
<gene>
    <name evidence="1" type="ORF">CRG98_034887</name>
</gene>
<name>A0A2I0IM24_PUNGR</name>
<accession>A0A2I0IM24</accession>
<organism evidence="1 2">
    <name type="scientific">Punica granatum</name>
    <name type="common">Pomegranate</name>
    <dbReference type="NCBI Taxonomy" id="22663"/>
    <lineage>
        <taxon>Eukaryota</taxon>
        <taxon>Viridiplantae</taxon>
        <taxon>Streptophyta</taxon>
        <taxon>Embryophyta</taxon>
        <taxon>Tracheophyta</taxon>
        <taxon>Spermatophyta</taxon>
        <taxon>Magnoliopsida</taxon>
        <taxon>eudicotyledons</taxon>
        <taxon>Gunneridae</taxon>
        <taxon>Pentapetalae</taxon>
        <taxon>rosids</taxon>
        <taxon>malvids</taxon>
        <taxon>Myrtales</taxon>
        <taxon>Lythraceae</taxon>
        <taxon>Punica</taxon>
    </lineage>
</organism>
<dbReference type="Pfam" id="PF14223">
    <property type="entry name" value="Retrotran_gag_2"/>
    <property type="match status" value="1"/>
</dbReference>
<evidence type="ECO:0008006" key="3">
    <source>
        <dbReference type="Google" id="ProtNLM"/>
    </source>
</evidence>
<dbReference type="AlphaFoldDB" id="A0A2I0IM24"/>
<reference evidence="1 2" key="1">
    <citation type="submission" date="2017-11" db="EMBL/GenBank/DDBJ databases">
        <title>De-novo sequencing of pomegranate (Punica granatum L.) genome.</title>
        <authorList>
            <person name="Akparov Z."/>
            <person name="Amiraslanov A."/>
            <person name="Hajiyeva S."/>
            <person name="Abbasov M."/>
            <person name="Kaur K."/>
            <person name="Hamwieh A."/>
            <person name="Solovyev V."/>
            <person name="Salamov A."/>
            <person name="Braich B."/>
            <person name="Kosarev P."/>
            <person name="Mahmoud A."/>
            <person name="Hajiyev E."/>
            <person name="Babayeva S."/>
            <person name="Izzatullayeva V."/>
            <person name="Mammadov A."/>
            <person name="Mammadov A."/>
            <person name="Sharifova S."/>
            <person name="Ojaghi J."/>
            <person name="Eynullazada K."/>
            <person name="Bayramov B."/>
            <person name="Abdulazimova A."/>
            <person name="Shahmuradov I."/>
        </authorList>
    </citation>
    <scope>NUCLEOTIDE SEQUENCE [LARGE SCALE GENOMIC DNA]</scope>
    <source>
        <strain evidence="2">cv. AG2017</strain>
        <tissue evidence="1">Leaf</tissue>
    </source>
</reference>
<evidence type="ECO:0000313" key="2">
    <source>
        <dbReference type="Proteomes" id="UP000233551"/>
    </source>
</evidence>
<dbReference type="EMBL" id="PGOL01002838">
    <property type="protein sequence ID" value="PKI44710.1"/>
    <property type="molecule type" value="Genomic_DNA"/>
</dbReference>
<sequence length="109" mass="12919">MEKSHLEMEKFDSRKDFKLWKIKIRDVLIQKGLHKALLGKEKKLKSMEDDEWDEQDEKAVSTIHLCLADEVIFNVKEEKIAASLWTKLKRFYQTKSLNEGRHQSVGYIP</sequence>
<evidence type="ECO:0000313" key="1">
    <source>
        <dbReference type="EMBL" id="PKI44710.1"/>
    </source>
</evidence>